<evidence type="ECO:0000256" key="5">
    <source>
        <dbReference type="RuleBase" id="RU004404"/>
    </source>
</evidence>
<dbReference type="InterPro" id="IPR029045">
    <property type="entry name" value="ClpP/crotonase-like_dom_sf"/>
</dbReference>
<dbReference type="InterPro" id="IPR004447">
    <property type="entry name" value="Peptidase_S41A"/>
</dbReference>
<feature type="chain" id="PRO_5029022129" evidence="6">
    <location>
        <begin position="21"/>
        <end position="725"/>
    </location>
</feature>
<evidence type="ECO:0000256" key="1">
    <source>
        <dbReference type="ARBA" id="ARBA00009179"/>
    </source>
</evidence>
<dbReference type="CDD" id="cd06782">
    <property type="entry name" value="cpPDZ_CPP-like"/>
    <property type="match status" value="1"/>
</dbReference>
<dbReference type="SUPFAM" id="SSF50156">
    <property type="entry name" value="PDZ domain-like"/>
    <property type="match status" value="1"/>
</dbReference>
<dbReference type="Pfam" id="PF11818">
    <property type="entry name" value="DUF3340"/>
    <property type="match status" value="1"/>
</dbReference>
<evidence type="ECO:0000256" key="3">
    <source>
        <dbReference type="ARBA" id="ARBA00022801"/>
    </source>
</evidence>
<dbReference type="SMART" id="SM00228">
    <property type="entry name" value="PDZ"/>
    <property type="match status" value="1"/>
</dbReference>
<dbReference type="GO" id="GO:0007165">
    <property type="term" value="P:signal transduction"/>
    <property type="evidence" value="ECO:0007669"/>
    <property type="project" value="TreeGrafter"/>
</dbReference>
<organism evidence="8 9">
    <name type="scientific">Constantimarinum furrinae</name>
    <dbReference type="NCBI Taxonomy" id="2562285"/>
    <lineage>
        <taxon>Bacteria</taxon>
        <taxon>Pseudomonadati</taxon>
        <taxon>Bacteroidota</taxon>
        <taxon>Flavobacteriia</taxon>
        <taxon>Flavobacteriales</taxon>
        <taxon>Flavobacteriaceae</taxon>
        <taxon>Altibacter/Constantimarinum group</taxon>
        <taxon>Constantimarinum</taxon>
    </lineage>
</organism>
<dbReference type="SUPFAM" id="SSF52096">
    <property type="entry name" value="ClpP/crotonase"/>
    <property type="match status" value="1"/>
</dbReference>
<dbReference type="InterPro" id="IPR001478">
    <property type="entry name" value="PDZ"/>
</dbReference>
<keyword evidence="9" id="KW-1185">Reference proteome</keyword>
<dbReference type="SMART" id="SM00245">
    <property type="entry name" value="TSPc"/>
    <property type="match status" value="1"/>
</dbReference>
<evidence type="ECO:0000256" key="4">
    <source>
        <dbReference type="ARBA" id="ARBA00022825"/>
    </source>
</evidence>
<dbReference type="InterPro" id="IPR040573">
    <property type="entry name" value="TSP_N"/>
</dbReference>
<evidence type="ECO:0000259" key="7">
    <source>
        <dbReference type="PROSITE" id="PS50106"/>
    </source>
</evidence>
<keyword evidence="3 5" id="KW-0378">Hydrolase</keyword>
<dbReference type="CDD" id="cd07560">
    <property type="entry name" value="Peptidase_S41_CPP"/>
    <property type="match status" value="1"/>
</dbReference>
<dbReference type="FunFam" id="3.90.226.10:FF:000090">
    <property type="entry name" value="Tail-specific protease"/>
    <property type="match status" value="1"/>
</dbReference>
<dbReference type="PANTHER" id="PTHR32060">
    <property type="entry name" value="TAIL-SPECIFIC PROTEASE"/>
    <property type="match status" value="1"/>
</dbReference>
<dbReference type="KEGG" id="alti:ALE3EI_0511"/>
<dbReference type="Pfam" id="PF17804">
    <property type="entry name" value="TSP_NTD"/>
    <property type="match status" value="1"/>
</dbReference>
<evidence type="ECO:0000313" key="8">
    <source>
        <dbReference type="EMBL" id="QNJ97092.1"/>
    </source>
</evidence>
<keyword evidence="4 5" id="KW-0720">Serine protease</keyword>
<dbReference type="PANTHER" id="PTHR32060:SF22">
    <property type="entry name" value="CARBOXYL-TERMINAL-PROCESSING PEPTIDASE 3, CHLOROPLASTIC"/>
    <property type="match status" value="1"/>
</dbReference>
<dbReference type="Gene3D" id="2.30.42.10">
    <property type="match status" value="1"/>
</dbReference>
<reference evidence="8 9" key="1">
    <citation type="submission" date="2020-04" db="EMBL/GenBank/DDBJ databases">
        <title>Genome sequence of Altibacter aquimarinus strain ALE3EI.</title>
        <authorList>
            <person name="Oh H.-M."/>
            <person name="Jang D."/>
        </authorList>
    </citation>
    <scope>NUCLEOTIDE SEQUENCE [LARGE SCALE GENOMIC DNA]</scope>
    <source>
        <strain evidence="8 9">ALE3EI</strain>
    </source>
</reference>
<dbReference type="GO" id="GO:0004175">
    <property type="term" value="F:endopeptidase activity"/>
    <property type="evidence" value="ECO:0007669"/>
    <property type="project" value="TreeGrafter"/>
</dbReference>
<dbReference type="InterPro" id="IPR020992">
    <property type="entry name" value="Tail_Prtase_C"/>
</dbReference>
<feature type="signal peptide" evidence="6">
    <location>
        <begin position="1"/>
        <end position="20"/>
    </location>
</feature>
<feature type="domain" description="PDZ" evidence="7">
    <location>
        <begin position="262"/>
        <end position="335"/>
    </location>
</feature>
<dbReference type="PROSITE" id="PS51257">
    <property type="entry name" value="PROKAR_LIPOPROTEIN"/>
    <property type="match status" value="1"/>
</dbReference>
<dbReference type="Pfam" id="PF03572">
    <property type="entry name" value="Peptidase_S41"/>
    <property type="match status" value="1"/>
</dbReference>
<dbReference type="GO" id="GO:0006508">
    <property type="term" value="P:proteolysis"/>
    <property type="evidence" value="ECO:0007669"/>
    <property type="project" value="UniProtKB-KW"/>
</dbReference>
<sequence>MRLMKKNFKVFLLAVFVAAASCSFTTKEFNDPDKDKLLIDLITYVLQKGHYDPAAMDDTFSEAVYLDYIEALDPIKRYFLASDIEEFSVYRTQIDDQIKNKDLTFFSLVYDRFSQRMEEAKEIYGEVLEEPFDFSATETISVDYDKLAYAETKKELKQRWRQQLKFSTISTYYDFLEEKNTAPERKKEAAEKGEEYVAGDNENLSVTELEAKARNATKTSLTEYFEFTDDLERKDYFAVFLTTVVEVFDPHTNYFAPPDRDRFDLRMSGKLEGIGARLQKKNDYINVVEVISGGPAWRGEHIEVGDIILKVRQEDEKEAVSVVGMRIDDAVKLIKGPKGSKVNLTIKRVDGTIEEETITRDVVELEETYAKSTVIEKTDKKFGLINLPQFYFDMQNYKERNAASDVKKEIERLKEEGIEGLVLDLRDNGGGSLRTAVDIAGLFIKEGPVVQVASSGGKKEVLEDEDDEIVWEGPLVILVNELSASASEILAAALQDYKRAIIIGSEQSYGKGTVQNLIDLNQWLRKNDMGDMGALKLTTQKFYRINGGSTQLEGVKSDVVMPDRYSYIEVGERDYDNPLPYDKIEPADYEVWDGYVDFQETIDKSKARMAKSEQLALIDANARWIKNRRDEMNVTLNIDEYSAEIARRKQETEKFKAIDEYDNKLNYRSLPDEIALMKQDTTLREKRKRWHKSLSKDIYVEEAVNVLEDLKLNNIKAGKMANIKN</sequence>
<dbReference type="Gene3D" id="3.90.226.10">
    <property type="entry name" value="2-enoyl-CoA Hydratase, Chain A, domain 1"/>
    <property type="match status" value="1"/>
</dbReference>
<name>A0A7G8PRX6_9FLAO</name>
<evidence type="ECO:0000256" key="6">
    <source>
        <dbReference type="SAM" id="SignalP"/>
    </source>
</evidence>
<comment type="similarity">
    <text evidence="1 5">Belongs to the peptidase S41A family.</text>
</comment>
<protein>
    <submittedName>
        <fullName evidence="8">Carboxyl-terminal processing protease</fullName>
    </submittedName>
</protein>
<keyword evidence="2 5" id="KW-0645">Protease</keyword>
<dbReference type="Pfam" id="PF00595">
    <property type="entry name" value="PDZ"/>
    <property type="match status" value="1"/>
</dbReference>
<dbReference type="InterPro" id="IPR036034">
    <property type="entry name" value="PDZ_sf"/>
</dbReference>
<proteinExistence type="inferred from homology"/>
<dbReference type="AlphaFoldDB" id="A0A7G8PRX6"/>
<dbReference type="GO" id="GO:0008236">
    <property type="term" value="F:serine-type peptidase activity"/>
    <property type="evidence" value="ECO:0007669"/>
    <property type="project" value="UniProtKB-KW"/>
</dbReference>
<accession>A0A7G8PRX6</accession>
<dbReference type="GO" id="GO:0030288">
    <property type="term" value="C:outer membrane-bounded periplasmic space"/>
    <property type="evidence" value="ECO:0007669"/>
    <property type="project" value="TreeGrafter"/>
</dbReference>
<keyword evidence="6" id="KW-0732">Signal</keyword>
<gene>
    <name evidence="8" type="ORF">ALE3EI_0511</name>
</gene>
<dbReference type="NCBIfam" id="TIGR00225">
    <property type="entry name" value="prc"/>
    <property type="match status" value="1"/>
</dbReference>
<evidence type="ECO:0000313" key="9">
    <source>
        <dbReference type="Proteomes" id="UP000515514"/>
    </source>
</evidence>
<dbReference type="Proteomes" id="UP000515514">
    <property type="component" value="Chromosome"/>
</dbReference>
<dbReference type="EMBL" id="CP052909">
    <property type="protein sequence ID" value="QNJ97092.1"/>
    <property type="molecule type" value="Genomic_DNA"/>
</dbReference>
<evidence type="ECO:0000256" key="2">
    <source>
        <dbReference type="ARBA" id="ARBA00022670"/>
    </source>
</evidence>
<dbReference type="PROSITE" id="PS50106">
    <property type="entry name" value="PDZ"/>
    <property type="match status" value="1"/>
</dbReference>
<dbReference type="InterPro" id="IPR005151">
    <property type="entry name" value="Tail-specific_protease"/>
</dbReference>